<evidence type="ECO:0000313" key="2">
    <source>
        <dbReference type="Proteomes" id="UP001148838"/>
    </source>
</evidence>
<keyword evidence="2" id="KW-1185">Reference proteome</keyword>
<protein>
    <recommendedName>
        <fullName evidence="3">DDE Tnp4 domain-containing protein</fullName>
    </recommendedName>
</protein>
<sequence length="97" mass="10523">MSPESGTESYPAFARIGLRENPGKNLNQETSLGKVASAERGQIVSIVCCLSPTGVDIPPAIIFPRKRFNPELYRGAPEGTLHLLSDSGFMNTELFVE</sequence>
<proteinExistence type="predicted"/>
<name>A0ABQ8TZE7_PERAM</name>
<comment type="caution">
    <text evidence="1">The sequence shown here is derived from an EMBL/GenBank/DDBJ whole genome shotgun (WGS) entry which is preliminary data.</text>
</comment>
<dbReference type="EMBL" id="JAJSOF020000001">
    <property type="protein sequence ID" value="KAJ4451067.1"/>
    <property type="molecule type" value="Genomic_DNA"/>
</dbReference>
<evidence type="ECO:0000313" key="1">
    <source>
        <dbReference type="EMBL" id="KAJ4451067.1"/>
    </source>
</evidence>
<gene>
    <name evidence="1" type="ORF">ANN_02504</name>
</gene>
<evidence type="ECO:0008006" key="3">
    <source>
        <dbReference type="Google" id="ProtNLM"/>
    </source>
</evidence>
<accession>A0ABQ8TZE7</accession>
<reference evidence="1 2" key="1">
    <citation type="journal article" date="2022" name="Allergy">
        <title>Genome assembly and annotation of Periplaneta americana reveal a comprehensive cockroach allergen profile.</title>
        <authorList>
            <person name="Wang L."/>
            <person name="Xiong Q."/>
            <person name="Saelim N."/>
            <person name="Wang L."/>
            <person name="Nong W."/>
            <person name="Wan A.T."/>
            <person name="Shi M."/>
            <person name="Liu X."/>
            <person name="Cao Q."/>
            <person name="Hui J.H.L."/>
            <person name="Sookrung N."/>
            <person name="Leung T.F."/>
            <person name="Tungtrongchitr A."/>
            <person name="Tsui S.K.W."/>
        </authorList>
    </citation>
    <scope>NUCLEOTIDE SEQUENCE [LARGE SCALE GENOMIC DNA]</scope>
    <source>
        <strain evidence="1">PWHHKU_190912</strain>
    </source>
</reference>
<organism evidence="1 2">
    <name type="scientific">Periplaneta americana</name>
    <name type="common">American cockroach</name>
    <name type="synonym">Blatta americana</name>
    <dbReference type="NCBI Taxonomy" id="6978"/>
    <lineage>
        <taxon>Eukaryota</taxon>
        <taxon>Metazoa</taxon>
        <taxon>Ecdysozoa</taxon>
        <taxon>Arthropoda</taxon>
        <taxon>Hexapoda</taxon>
        <taxon>Insecta</taxon>
        <taxon>Pterygota</taxon>
        <taxon>Neoptera</taxon>
        <taxon>Polyneoptera</taxon>
        <taxon>Dictyoptera</taxon>
        <taxon>Blattodea</taxon>
        <taxon>Blattoidea</taxon>
        <taxon>Blattidae</taxon>
        <taxon>Blattinae</taxon>
        <taxon>Periplaneta</taxon>
    </lineage>
</organism>
<dbReference type="Proteomes" id="UP001148838">
    <property type="component" value="Unassembled WGS sequence"/>
</dbReference>